<organism evidence="1 2">
    <name type="scientific">Hyphomonas atlantica</name>
    <dbReference type="NCBI Taxonomy" id="1280948"/>
    <lineage>
        <taxon>Bacteria</taxon>
        <taxon>Pseudomonadati</taxon>
        <taxon>Pseudomonadota</taxon>
        <taxon>Alphaproteobacteria</taxon>
        <taxon>Hyphomonadales</taxon>
        <taxon>Hyphomonadaceae</taxon>
        <taxon>Hyphomonas</taxon>
    </lineage>
</organism>
<dbReference type="PATRIC" id="fig|1280948.3.peg.1269"/>
<evidence type="ECO:0000313" key="2">
    <source>
        <dbReference type="Proteomes" id="UP000024547"/>
    </source>
</evidence>
<accession>A0A059E6B0</accession>
<gene>
    <name evidence="1" type="ORF">HY36_15180</name>
</gene>
<dbReference type="eggNOG" id="COG4695">
    <property type="taxonomic scope" value="Bacteria"/>
</dbReference>
<reference evidence="1 2" key="1">
    <citation type="journal article" date="2014" name="Antonie Van Leeuwenhoek">
        <title>Hyphomonas beringensis sp. nov. and Hyphomonas chukchiensis sp. nov., isolated from surface seawater of the Bering Sea and Chukchi Sea.</title>
        <authorList>
            <person name="Li C."/>
            <person name="Lai Q."/>
            <person name="Li G."/>
            <person name="Dong C."/>
            <person name="Wang J."/>
            <person name="Liao Y."/>
            <person name="Shao Z."/>
        </authorList>
    </citation>
    <scope>NUCLEOTIDE SEQUENCE [LARGE SCALE GENOMIC DNA]</scope>
    <source>
        <strain evidence="1 2">22II1-22F38</strain>
    </source>
</reference>
<dbReference type="NCBIfam" id="TIGR01537">
    <property type="entry name" value="portal_HK97"/>
    <property type="match status" value="1"/>
</dbReference>
<dbReference type="Pfam" id="PF04860">
    <property type="entry name" value="Phage_portal"/>
    <property type="match status" value="1"/>
</dbReference>
<name>A0A059E6B0_9PROT</name>
<comment type="caution">
    <text evidence="1">The sequence shown here is derived from an EMBL/GenBank/DDBJ whole genome shotgun (WGS) entry which is preliminary data.</text>
</comment>
<protein>
    <recommendedName>
        <fullName evidence="3">Phage portal protein</fullName>
    </recommendedName>
</protein>
<dbReference type="InterPro" id="IPR006944">
    <property type="entry name" value="Phage/GTA_portal"/>
</dbReference>
<dbReference type="RefSeq" id="WP_035549948.1">
    <property type="nucleotide sequence ID" value="NZ_AWFH01000007.1"/>
</dbReference>
<dbReference type="OrthoDB" id="9134461at2"/>
<dbReference type="InterPro" id="IPR006427">
    <property type="entry name" value="Portal_HK97"/>
</dbReference>
<dbReference type="AlphaFoldDB" id="A0A059E6B0"/>
<dbReference type="EMBL" id="AWFH01000007">
    <property type="protein sequence ID" value="KCZ63072.1"/>
    <property type="molecule type" value="Genomic_DNA"/>
</dbReference>
<dbReference type="Proteomes" id="UP000024547">
    <property type="component" value="Unassembled WGS sequence"/>
</dbReference>
<sequence length="375" mass="40604">MNPIWPFTRRPSEAKSAPSLVALSQLGEARWGSREGAALTRDGYLANAIAYRAVRMVAEAAASVPLVTDHEGAARLIRRPQPDGVAADLFEAAYSQLQLTGNAFLEGVQLSGEAGISALYALNPAMMRPVSDARGWVEAWAVRERHGERLIRRDGETGWSPVLHLKLFNPVSDVMGLAPLGAARRALDLHNASADWAKALIDNSAKPSGALVYGGHGRMPPDQYDALKDELEGMYSGAANAGRPLLLEGGLDWRPMSLSPAEMDFLEARHSAAREIALALGVPPMLLGIPGDNTYSNYKEANLAFWRLTILPLVQKMAASLSVWLDDPFQTEVTVRPDLDRVPALSAERDALWARLEGASFATGEEKRRLAGLQP</sequence>
<keyword evidence="2" id="KW-1185">Reference proteome</keyword>
<proteinExistence type="predicted"/>
<evidence type="ECO:0008006" key="3">
    <source>
        <dbReference type="Google" id="ProtNLM"/>
    </source>
</evidence>
<evidence type="ECO:0000313" key="1">
    <source>
        <dbReference type="EMBL" id="KCZ63072.1"/>
    </source>
</evidence>
<dbReference type="STRING" id="1280948.HY36_15180"/>